<dbReference type="RefSeq" id="WP_345642445.1">
    <property type="nucleotide sequence ID" value="NZ_BAABKB010000002.1"/>
</dbReference>
<evidence type="ECO:0000313" key="1">
    <source>
        <dbReference type="EMBL" id="GAA4999574.1"/>
    </source>
</evidence>
<sequence>MADLAMPAIADDTILPAAEHSDLAVAVELAERTLNSRNDLAVRESLRILLRAVRAEAGEGQ</sequence>
<evidence type="ECO:0000313" key="2">
    <source>
        <dbReference type="Proteomes" id="UP001501759"/>
    </source>
</evidence>
<gene>
    <name evidence="1" type="ORF">GCM10023335_12580</name>
</gene>
<name>A0ABP9IKI6_9ACTN</name>
<dbReference type="EMBL" id="BAABKB010000002">
    <property type="protein sequence ID" value="GAA4999574.1"/>
    <property type="molecule type" value="Genomic_DNA"/>
</dbReference>
<proteinExistence type="predicted"/>
<reference evidence="2" key="1">
    <citation type="journal article" date="2019" name="Int. J. Syst. Evol. Microbiol.">
        <title>The Global Catalogue of Microorganisms (GCM) 10K type strain sequencing project: providing services to taxonomists for standard genome sequencing and annotation.</title>
        <authorList>
            <consortium name="The Broad Institute Genomics Platform"/>
            <consortium name="The Broad Institute Genome Sequencing Center for Infectious Disease"/>
            <person name="Wu L."/>
            <person name="Ma J."/>
        </authorList>
    </citation>
    <scope>NUCLEOTIDE SEQUENCE [LARGE SCALE GENOMIC DNA]</scope>
    <source>
        <strain evidence="2">JCM 18409</strain>
    </source>
</reference>
<accession>A0ABP9IKI6</accession>
<dbReference type="Proteomes" id="UP001501759">
    <property type="component" value="Unassembled WGS sequence"/>
</dbReference>
<comment type="caution">
    <text evidence="1">The sequence shown here is derived from an EMBL/GenBank/DDBJ whole genome shotgun (WGS) entry which is preliminary data.</text>
</comment>
<keyword evidence="2" id="KW-1185">Reference proteome</keyword>
<protein>
    <submittedName>
        <fullName evidence="1">Uncharacterized protein</fullName>
    </submittedName>
</protein>
<organism evidence="1 2">
    <name type="scientific">Streptomyces siamensis</name>
    <dbReference type="NCBI Taxonomy" id="1274986"/>
    <lineage>
        <taxon>Bacteria</taxon>
        <taxon>Bacillati</taxon>
        <taxon>Actinomycetota</taxon>
        <taxon>Actinomycetes</taxon>
        <taxon>Kitasatosporales</taxon>
        <taxon>Streptomycetaceae</taxon>
        <taxon>Streptomyces</taxon>
    </lineage>
</organism>